<proteinExistence type="predicted"/>
<dbReference type="SUPFAM" id="SSF54523">
    <property type="entry name" value="Pili subunits"/>
    <property type="match status" value="1"/>
</dbReference>
<dbReference type="AlphaFoldDB" id="A0A1G2URJ6"/>
<dbReference type="InterPro" id="IPR045584">
    <property type="entry name" value="Pilin-like"/>
</dbReference>
<accession>A0A1G2URJ6</accession>
<keyword evidence="1" id="KW-1133">Transmembrane helix</keyword>
<evidence type="ECO:0000313" key="3">
    <source>
        <dbReference type="Proteomes" id="UP000176558"/>
    </source>
</evidence>
<gene>
    <name evidence="2" type="ORF">A3G99_02610</name>
</gene>
<dbReference type="EMBL" id="MHWT01000025">
    <property type="protein sequence ID" value="OHB11932.1"/>
    <property type="molecule type" value="Genomic_DNA"/>
</dbReference>
<feature type="transmembrane region" description="Helical" evidence="1">
    <location>
        <begin position="12"/>
        <end position="32"/>
    </location>
</feature>
<protein>
    <recommendedName>
        <fullName evidence="4">General secretion pathway GspH domain-containing protein</fullName>
    </recommendedName>
</protein>
<dbReference type="NCBIfam" id="TIGR02532">
    <property type="entry name" value="IV_pilin_GFxxxE"/>
    <property type="match status" value="1"/>
</dbReference>
<sequence>MQINFSKGFSLVELIIVIAITTVLLGVITYSYRTANNNLALSSAAQEVAIAIRQAQTYAISVKEYAPNSGQFDYAYGIFFSPSFNPNYIIFADKDVDGVFSLGDGCGTVSTECVELFTLRNNVNITGVCNASTCYSSGSRDLTVIFKRPNPNATLRLYASGIVTNPSTGKIVLTSPQGTTVAVTIQSTGQVLVQ</sequence>
<keyword evidence="1" id="KW-0472">Membrane</keyword>
<evidence type="ECO:0000256" key="1">
    <source>
        <dbReference type="SAM" id="Phobius"/>
    </source>
</evidence>
<dbReference type="PROSITE" id="PS00409">
    <property type="entry name" value="PROKAR_NTER_METHYL"/>
    <property type="match status" value="1"/>
</dbReference>
<organism evidence="2 3">
    <name type="scientific">Candidatus Zambryskibacteria bacterium RIFCSPLOWO2_12_FULL_39_23</name>
    <dbReference type="NCBI Taxonomy" id="1802776"/>
    <lineage>
        <taxon>Bacteria</taxon>
        <taxon>Candidatus Zambryskiibacteriota</taxon>
    </lineage>
</organism>
<reference evidence="2 3" key="1">
    <citation type="journal article" date="2016" name="Nat. Commun.">
        <title>Thousands of microbial genomes shed light on interconnected biogeochemical processes in an aquifer system.</title>
        <authorList>
            <person name="Anantharaman K."/>
            <person name="Brown C.T."/>
            <person name="Hug L.A."/>
            <person name="Sharon I."/>
            <person name="Castelle C.J."/>
            <person name="Probst A.J."/>
            <person name="Thomas B.C."/>
            <person name="Singh A."/>
            <person name="Wilkins M.J."/>
            <person name="Karaoz U."/>
            <person name="Brodie E.L."/>
            <person name="Williams K.H."/>
            <person name="Hubbard S.S."/>
            <person name="Banfield J.F."/>
        </authorList>
    </citation>
    <scope>NUCLEOTIDE SEQUENCE [LARGE SCALE GENOMIC DNA]</scope>
</reference>
<evidence type="ECO:0000313" key="2">
    <source>
        <dbReference type="EMBL" id="OHB11932.1"/>
    </source>
</evidence>
<keyword evidence="1" id="KW-0812">Transmembrane</keyword>
<dbReference type="InterPro" id="IPR012902">
    <property type="entry name" value="N_methyl_site"/>
</dbReference>
<dbReference type="Pfam" id="PF07963">
    <property type="entry name" value="N_methyl"/>
    <property type="match status" value="1"/>
</dbReference>
<name>A0A1G2URJ6_9BACT</name>
<evidence type="ECO:0008006" key="4">
    <source>
        <dbReference type="Google" id="ProtNLM"/>
    </source>
</evidence>
<comment type="caution">
    <text evidence="2">The sequence shown here is derived from an EMBL/GenBank/DDBJ whole genome shotgun (WGS) entry which is preliminary data.</text>
</comment>
<dbReference type="Proteomes" id="UP000176558">
    <property type="component" value="Unassembled WGS sequence"/>
</dbReference>